<keyword evidence="2" id="KW-1185">Reference proteome</keyword>
<dbReference type="eggNOG" id="ENOG502QPYF">
    <property type="taxonomic scope" value="Eukaryota"/>
</dbReference>
<dbReference type="SUPFAM" id="SSF53448">
    <property type="entry name" value="Nucleotide-diphospho-sugar transferases"/>
    <property type="match status" value="1"/>
</dbReference>
<protein>
    <submittedName>
        <fullName evidence="1">Uncharacterized protein</fullName>
    </submittedName>
</protein>
<accession>S8EBX8</accession>
<dbReference type="Proteomes" id="UP000015241">
    <property type="component" value="Unassembled WGS sequence"/>
</dbReference>
<reference evidence="1 2" key="1">
    <citation type="journal article" date="2012" name="Science">
        <title>The Paleozoic origin of enzymatic lignin decomposition reconstructed from 31 fungal genomes.</title>
        <authorList>
            <person name="Floudas D."/>
            <person name="Binder M."/>
            <person name="Riley R."/>
            <person name="Barry K."/>
            <person name="Blanchette R.A."/>
            <person name="Henrissat B."/>
            <person name="Martinez A.T."/>
            <person name="Otillar R."/>
            <person name="Spatafora J.W."/>
            <person name="Yadav J.S."/>
            <person name="Aerts A."/>
            <person name="Benoit I."/>
            <person name="Boyd A."/>
            <person name="Carlson A."/>
            <person name="Copeland A."/>
            <person name="Coutinho P.M."/>
            <person name="de Vries R.P."/>
            <person name="Ferreira P."/>
            <person name="Findley K."/>
            <person name="Foster B."/>
            <person name="Gaskell J."/>
            <person name="Glotzer D."/>
            <person name="Gorecki P."/>
            <person name="Heitman J."/>
            <person name="Hesse C."/>
            <person name="Hori C."/>
            <person name="Igarashi K."/>
            <person name="Jurgens J.A."/>
            <person name="Kallen N."/>
            <person name="Kersten P."/>
            <person name="Kohler A."/>
            <person name="Kuees U."/>
            <person name="Kumar T.K.A."/>
            <person name="Kuo A."/>
            <person name="LaButti K."/>
            <person name="Larrondo L.F."/>
            <person name="Lindquist E."/>
            <person name="Ling A."/>
            <person name="Lombard V."/>
            <person name="Lucas S."/>
            <person name="Lundell T."/>
            <person name="Martin R."/>
            <person name="McLaughlin D.J."/>
            <person name="Morgenstern I."/>
            <person name="Morin E."/>
            <person name="Murat C."/>
            <person name="Nagy L.G."/>
            <person name="Nolan M."/>
            <person name="Ohm R.A."/>
            <person name="Patyshakuliyeva A."/>
            <person name="Rokas A."/>
            <person name="Ruiz-Duenas F.J."/>
            <person name="Sabat G."/>
            <person name="Salamov A."/>
            <person name="Samejima M."/>
            <person name="Schmutz J."/>
            <person name="Slot J.C."/>
            <person name="St John F."/>
            <person name="Stenlid J."/>
            <person name="Sun H."/>
            <person name="Sun S."/>
            <person name="Syed K."/>
            <person name="Tsang A."/>
            <person name="Wiebenga A."/>
            <person name="Young D."/>
            <person name="Pisabarro A."/>
            <person name="Eastwood D.C."/>
            <person name="Martin F."/>
            <person name="Cullen D."/>
            <person name="Grigoriev I.V."/>
            <person name="Hibbett D.S."/>
        </authorList>
    </citation>
    <scope>NUCLEOTIDE SEQUENCE</scope>
    <source>
        <strain evidence="2">FP-58527</strain>
    </source>
</reference>
<dbReference type="PANTHER" id="PTHR33604">
    <property type="entry name" value="OSJNBA0004B13.7 PROTEIN"/>
    <property type="match status" value="1"/>
</dbReference>
<name>S8EBX8_FOMSC</name>
<dbReference type="PANTHER" id="PTHR33604:SF3">
    <property type="entry name" value="OSJNBA0004B13.7 PROTEIN"/>
    <property type="match status" value="1"/>
</dbReference>
<dbReference type="EMBL" id="KE504147">
    <property type="protein sequence ID" value="EPT00689.1"/>
    <property type="molecule type" value="Genomic_DNA"/>
</dbReference>
<evidence type="ECO:0000313" key="1">
    <source>
        <dbReference type="EMBL" id="EPT00689.1"/>
    </source>
</evidence>
<dbReference type="HOGENOM" id="CLU_004238_1_0_1"/>
<dbReference type="InterPro" id="IPR029044">
    <property type="entry name" value="Nucleotide-diphossugar_trans"/>
</dbReference>
<gene>
    <name evidence="1" type="ORF">FOMPIDRAFT_1030324</name>
</gene>
<sequence>MPLTLKLRITVNSLFGSGRWLASIGRSGMIMKTPPSLTALLPVTAGSLPLLETQLHTLMNRSDYLTEIVLIPQESLQAECRRVLLSFLSALAPSAKHVELSFAPWTAGADKASATLRAVKQVTTPLLLVLDEDGLENIDERGRDALTLLSPFSTAVPLGPRGVASTAAEPACLSASEIPQPTDYLVPPFILPAHFFLRSDFDVRSNAGDTWRYLGKAISDERSDSVGGFMVGSDLPGSQWCTLVDASTTKGLEVIPLLPVLVADESYQDTPHESLRDACPANFGSITLLLSSLEELHHISLAACSLQHKGHTLHIAVLSDATSPPLDDNGGDHESLQLRECSLSYVSFQVENKVQAAASTLPWLDISPSDVVITSWPKDSLLAGALAERQDAHNTPVIYMPRGDLPYCDWMGTLNLDELRNWHKPQVTVSVITNDRPDSLSRLLDSLSRARYFGDALDLRLNMEQTSDWKTQQIVSDYTWGHGSVFLHRRIIHGGLLPAVVESWYPQSNDSYGLILEDDVELSPLFYAWIKLSLLRYRYGHPDDVSSQLFGISLYQQKHLELRLEGRHSFNARSTFVSIGLDEPSTPYLSQIPCSWGAVYFPEHWREFHAYLSFRLSEYAWDADQVVVPGVRSNKWTRSWKKYFIELIYLRGYVMLYPNYADYVSLSTNHLEVGAHVKDVPIETYMRKKRLFLLPLMPLPEPSHSVATGLLELPQGRLPGWTDLPTLDLLGLVASEEALRERGRVRRTELTDCGDPPSTPYDVWELLCLRDPLLGLH</sequence>
<dbReference type="AlphaFoldDB" id="S8EBX8"/>
<proteinExistence type="predicted"/>
<dbReference type="Gene3D" id="3.90.550.10">
    <property type="entry name" value="Spore Coat Polysaccharide Biosynthesis Protein SpsA, Chain A"/>
    <property type="match status" value="1"/>
</dbReference>
<organism evidence="1 2">
    <name type="scientific">Fomitopsis schrenkii</name>
    <name type="common">Brown rot fungus</name>
    <dbReference type="NCBI Taxonomy" id="2126942"/>
    <lineage>
        <taxon>Eukaryota</taxon>
        <taxon>Fungi</taxon>
        <taxon>Dikarya</taxon>
        <taxon>Basidiomycota</taxon>
        <taxon>Agaricomycotina</taxon>
        <taxon>Agaricomycetes</taxon>
        <taxon>Polyporales</taxon>
        <taxon>Fomitopsis</taxon>
    </lineage>
</organism>
<dbReference type="OrthoDB" id="2020070at2759"/>
<dbReference type="InParanoid" id="S8EBX8"/>
<evidence type="ECO:0000313" key="2">
    <source>
        <dbReference type="Proteomes" id="UP000015241"/>
    </source>
</evidence>
<dbReference type="STRING" id="743788.S8EBX8"/>